<proteinExistence type="predicted"/>
<organism evidence="1 2">
    <name type="scientific">Catenulispora yoronensis</name>
    <dbReference type="NCBI Taxonomy" id="450799"/>
    <lineage>
        <taxon>Bacteria</taxon>
        <taxon>Bacillati</taxon>
        <taxon>Actinomycetota</taxon>
        <taxon>Actinomycetes</taxon>
        <taxon>Catenulisporales</taxon>
        <taxon>Catenulisporaceae</taxon>
        <taxon>Catenulispora</taxon>
    </lineage>
</organism>
<reference evidence="2" key="1">
    <citation type="journal article" date="2019" name="Int. J. Syst. Evol. Microbiol.">
        <title>The Global Catalogue of Microorganisms (GCM) 10K type strain sequencing project: providing services to taxonomists for standard genome sequencing and annotation.</title>
        <authorList>
            <consortium name="The Broad Institute Genomics Platform"/>
            <consortium name="The Broad Institute Genome Sequencing Center for Infectious Disease"/>
            <person name="Wu L."/>
            <person name="Ma J."/>
        </authorList>
    </citation>
    <scope>NUCLEOTIDE SEQUENCE [LARGE SCALE GENOMIC DNA]</scope>
    <source>
        <strain evidence="2">JCM 16014</strain>
    </source>
</reference>
<keyword evidence="2" id="KW-1185">Reference proteome</keyword>
<dbReference type="EMBL" id="BAAAQN010000022">
    <property type="protein sequence ID" value="GAA2035340.1"/>
    <property type="molecule type" value="Genomic_DNA"/>
</dbReference>
<dbReference type="Proteomes" id="UP001500751">
    <property type="component" value="Unassembled WGS sequence"/>
</dbReference>
<name>A0ABP5FW99_9ACTN</name>
<evidence type="ECO:0000313" key="2">
    <source>
        <dbReference type="Proteomes" id="UP001500751"/>
    </source>
</evidence>
<protein>
    <submittedName>
        <fullName evidence="1">Uncharacterized protein</fullName>
    </submittedName>
</protein>
<accession>A0ABP5FW99</accession>
<comment type="caution">
    <text evidence="1">The sequence shown here is derived from an EMBL/GenBank/DDBJ whole genome shotgun (WGS) entry which is preliminary data.</text>
</comment>
<evidence type="ECO:0000313" key="1">
    <source>
        <dbReference type="EMBL" id="GAA2035340.1"/>
    </source>
</evidence>
<gene>
    <name evidence="1" type="ORF">GCM10009839_40040</name>
</gene>
<sequence>MIAQAVIAALLTIGTLAVAKAASRWSRPVLTRRRRDTAGAASADAASFATASADALAGGESAPDEPHSTT</sequence>